<gene>
    <name evidence="9" type="ORF">METZ01_LOCUS166249</name>
</gene>
<dbReference type="PANTHER" id="PTHR30442:SF0">
    <property type="entry name" value="FE(3+) DICITRATE TRANSPORT PROTEIN FECA"/>
    <property type="match status" value="1"/>
</dbReference>
<evidence type="ECO:0000313" key="9">
    <source>
        <dbReference type="EMBL" id="SVB13395.1"/>
    </source>
</evidence>
<feature type="domain" description="TonB-dependent receptor-like beta-barrel" evidence="7">
    <location>
        <begin position="239"/>
        <end position="681"/>
    </location>
</feature>
<dbReference type="GO" id="GO:0009279">
    <property type="term" value="C:cell outer membrane"/>
    <property type="evidence" value="ECO:0007669"/>
    <property type="project" value="UniProtKB-SubCell"/>
</dbReference>
<keyword evidence="2" id="KW-0813">Transport</keyword>
<proteinExistence type="predicted"/>
<dbReference type="InterPro" id="IPR039426">
    <property type="entry name" value="TonB-dep_rcpt-like"/>
</dbReference>
<comment type="subcellular location">
    <subcellularLocation>
        <location evidence="1">Cell outer membrane</location>
        <topology evidence="1">Multi-pass membrane protein</topology>
    </subcellularLocation>
</comment>
<evidence type="ECO:0000256" key="3">
    <source>
        <dbReference type="ARBA" id="ARBA00022692"/>
    </source>
</evidence>
<evidence type="ECO:0000256" key="1">
    <source>
        <dbReference type="ARBA" id="ARBA00004571"/>
    </source>
</evidence>
<evidence type="ECO:0000259" key="7">
    <source>
        <dbReference type="Pfam" id="PF00593"/>
    </source>
</evidence>
<dbReference type="InterPro" id="IPR000531">
    <property type="entry name" value="Beta-barrel_TonB"/>
</dbReference>
<evidence type="ECO:0000256" key="4">
    <source>
        <dbReference type="ARBA" id="ARBA00023077"/>
    </source>
</evidence>
<evidence type="ECO:0000259" key="8">
    <source>
        <dbReference type="Pfam" id="PF07715"/>
    </source>
</evidence>
<dbReference type="SUPFAM" id="SSF56935">
    <property type="entry name" value="Porins"/>
    <property type="match status" value="1"/>
</dbReference>
<dbReference type="PANTHER" id="PTHR30442">
    <property type="entry name" value="IRON III DICITRATE TRANSPORT PROTEIN FECA"/>
    <property type="match status" value="1"/>
</dbReference>
<dbReference type="EMBL" id="UINC01029891">
    <property type="protein sequence ID" value="SVB13395.1"/>
    <property type="molecule type" value="Genomic_DNA"/>
</dbReference>
<name>A0A382BHX3_9ZZZZ</name>
<reference evidence="9" key="1">
    <citation type="submission" date="2018-05" db="EMBL/GenBank/DDBJ databases">
        <authorList>
            <person name="Lanie J.A."/>
            <person name="Ng W.-L."/>
            <person name="Kazmierczak K.M."/>
            <person name="Andrzejewski T.M."/>
            <person name="Davidsen T.M."/>
            <person name="Wayne K.J."/>
            <person name="Tettelin H."/>
            <person name="Glass J.I."/>
            <person name="Rusch D."/>
            <person name="Podicherti R."/>
            <person name="Tsui H.-C.T."/>
            <person name="Winkler M.E."/>
        </authorList>
    </citation>
    <scope>NUCLEOTIDE SEQUENCE</scope>
</reference>
<dbReference type="Gene3D" id="2.40.170.20">
    <property type="entry name" value="TonB-dependent receptor, beta-barrel domain"/>
    <property type="match status" value="1"/>
</dbReference>
<dbReference type="AlphaFoldDB" id="A0A382BHX3"/>
<protein>
    <recommendedName>
        <fullName evidence="10">TonB-dependent receptor plug domain-containing protein</fullName>
    </recommendedName>
</protein>
<dbReference type="InterPro" id="IPR012910">
    <property type="entry name" value="Plug_dom"/>
</dbReference>
<keyword evidence="5" id="KW-0472">Membrane</keyword>
<dbReference type="Pfam" id="PF07715">
    <property type="entry name" value="Plug"/>
    <property type="match status" value="1"/>
</dbReference>
<feature type="domain" description="TonB-dependent receptor plug" evidence="8">
    <location>
        <begin position="28"/>
        <end position="138"/>
    </location>
</feature>
<keyword evidence="4" id="KW-0798">TonB box</keyword>
<dbReference type="Gene3D" id="2.170.130.10">
    <property type="entry name" value="TonB-dependent receptor, plug domain"/>
    <property type="match status" value="1"/>
</dbReference>
<dbReference type="GO" id="GO:0033214">
    <property type="term" value="P:siderophore-iron import into cell"/>
    <property type="evidence" value="ECO:0007669"/>
    <property type="project" value="TreeGrafter"/>
</dbReference>
<keyword evidence="3" id="KW-0812">Transmembrane</keyword>
<dbReference type="InterPro" id="IPR037066">
    <property type="entry name" value="Plug_dom_sf"/>
</dbReference>
<dbReference type="PROSITE" id="PS52016">
    <property type="entry name" value="TONB_DEPENDENT_REC_3"/>
    <property type="match status" value="1"/>
</dbReference>
<evidence type="ECO:0008006" key="10">
    <source>
        <dbReference type="Google" id="ProtNLM"/>
    </source>
</evidence>
<evidence type="ECO:0000256" key="2">
    <source>
        <dbReference type="ARBA" id="ARBA00022448"/>
    </source>
</evidence>
<sequence>MLIQDIFAENNTNPSQEILENIIITGTVEDVAGSANVIDTKELQKFSASDVLRVLQSVPGTYIQEEDGFGLRPNIGIRGSGIDRSGKIALLEDGVLIAPAPYTASSAYYFPTQRRMSSIEVLKGPSSVIVGPRTTGGVINFISTPIPESKGSNAMIDMRTGTHDTTDTHVYLGHRGNRLSWLIETAQMKSKGFKLIDVPDGLNQKSSGYDIQDYMLKLQYDNDVSEEIYHSLRIKLGSTQQTSNETYLGLTATDYRLNPYRRYAASSRDQFNGDHEQIQVSYVLDSNNNWRTEVTYYDNDFHRDWFKLQSINGKSQSAILNNPDVYATEYDYITGDADSADDIIKLRHNNRFYNSQGIQGNISYNFDLTDIDFTMRAGFRIHEDYEDRKQNEDGFRMEKRELVLTSLGIPSSKTNRFSKSEVTSYFLDAKVSVGNFILTPGVRVEDIENVRYDYATSDPDRMNEPTKIKTRSESVTIPGMGILYKLDNNTRLLGGIHKGYQPPGAGSKARPEESINVEIGARVSSSRGKLDAIYFLNNYNNIVGTVTASTGGSAEIGAQYDGGKAIVKGLELNAAYNFSVTDTLHMPLQIQYTLTSEYEFHSTFSSGFDGWGDVLKDDEMPYIPKHQMRISATLENEHYSFNLASNYIGKRRSVAGQGNHIESETIPGQLVWDGIARYNFTD</sequence>
<keyword evidence="6" id="KW-0998">Cell outer membrane</keyword>
<feature type="non-terminal residue" evidence="9">
    <location>
        <position position="682"/>
    </location>
</feature>
<dbReference type="InterPro" id="IPR036942">
    <property type="entry name" value="Beta-barrel_TonB_sf"/>
</dbReference>
<evidence type="ECO:0000256" key="5">
    <source>
        <dbReference type="ARBA" id="ARBA00023136"/>
    </source>
</evidence>
<evidence type="ECO:0000256" key="6">
    <source>
        <dbReference type="ARBA" id="ARBA00023237"/>
    </source>
</evidence>
<organism evidence="9">
    <name type="scientific">marine metagenome</name>
    <dbReference type="NCBI Taxonomy" id="408172"/>
    <lineage>
        <taxon>unclassified sequences</taxon>
        <taxon>metagenomes</taxon>
        <taxon>ecological metagenomes</taxon>
    </lineage>
</organism>
<dbReference type="Pfam" id="PF00593">
    <property type="entry name" value="TonB_dep_Rec_b-barrel"/>
    <property type="match status" value="1"/>
</dbReference>
<accession>A0A382BHX3</accession>